<keyword evidence="3" id="KW-1185">Reference proteome</keyword>
<dbReference type="RefSeq" id="WP_076162946.1">
    <property type="nucleotide sequence ID" value="NZ_JBEZVB010000040.1"/>
</dbReference>
<name>A0A1R0KQY0_9PSEU</name>
<dbReference type="AlphaFoldDB" id="A0A1R0KQY0"/>
<keyword evidence="1" id="KW-0732">Signal</keyword>
<sequence>MTVLLGALPLSLLAPLSSAQAAPSVGIDCVAIYAPAGAKLPGQPQELHLKNYGCGQEADRLNSARAARVMIKMWEHRDYTGASVELKAEGAEARCDGDGYRWSSFPDGWNDWVSSFRTYQSCTYVRLYEHVETSGNCKAFYDDQSYVGDDWNDKASSLRAQSVSRNC</sequence>
<organism evidence="2 3">
    <name type="scientific">Amycolatopsis coloradensis</name>
    <dbReference type="NCBI Taxonomy" id="76021"/>
    <lineage>
        <taxon>Bacteria</taxon>
        <taxon>Bacillati</taxon>
        <taxon>Actinomycetota</taxon>
        <taxon>Actinomycetes</taxon>
        <taxon>Pseudonocardiales</taxon>
        <taxon>Pseudonocardiaceae</taxon>
        <taxon>Amycolatopsis</taxon>
    </lineage>
</organism>
<evidence type="ECO:0008006" key="4">
    <source>
        <dbReference type="Google" id="ProtNLM"/>
    </source>
</evidence>
<dbReference type="InterPro" id="IPR011024">
    <property type="entry name" value="G_crystallin-like"/>
</dbReference>
<protein>
    <recommendedName>
        <fullName evidence="4">Beta/gamma crystallin 'Greek key' domain-containing protein</fullName>
    </recommendedName>
</protein>
<dbReference type="Gene3D" id="2.60.20.10">
    <property type="entry name" value="Crystallins"/>
    <property type="match status" value="1"/>
</dbReference>
<dbReference type="EMBL" id="MQUQ01000011">
    <property type="protein sequence ID" value="OLZ50092.1"/>
    <property type="molecule type" value="Genomic_DNA"/>
</dbReference>
<gene>
    <name evidence="2" type="ORF">BS329_20960</name>
</gene>
<dbReference type="OrthoDB" id="4260523at2"/>
<feature type="signal peptide" evidence="1">
    <location>
        <begin position="1"/>
        <end position="21"/>
    </location>
</feature>
<dbReference type="SUPFAM" id="SSF49695">
    <property type="entry name" value="gamma-Crystallin-like"/>
    <property type="match status" value="1"/>
</dbReference>
<comment type="caution">
    <text evidence="2">The sequence shown here is derived from an EMBL/GenBank/DDBJ whole genome shotgun (WGS) entry which is preliminary data.</text>
</comment>
<accession>A0A1R0KQY0</accession>
<proteinExistence type="predicted"/>
<evidence type="ECO:0000313" key="2">
    <source>
        <dbReference type="EMBL" id="OLZ50092.1"/>
    </source>
</evidence>
<dbReference type="Proteomes" id="UP000187486">
    <property type="component" value="Unassembled WGS sequence"/>
</dbReference>
<evidence type="ECO:0000256" key="1">
    <source>
        <dbReference type="SAM" id="SignalP"/>
    </source>
</evidence>
<reference evidence="2 3" key="1">
    <citation type="submission" date="2016-01" db="EMBL/GenBank/DDBJ databases">
        <title>Amycolatopsis coloradensis genome sequencing and assembly.</title>
        <authorList>
            <person name="Mayilraj S."/>
        </authorList>
    </citation>
    <scope>NUCLEOTIDE SEQUENCE [LARGE SCALE GENOMIC DNA]</scope>
    <source>
        <strain evidence="2 3">DSM 44225</strain>
    </source>
</reference>
<evidence type="ECO:0000313" key="3">
    <source>
        <dbReference type="Proteomes" id="UP000187486"/>
    </source>
</evidence>
<feature type="chain" id="PRO_5012005823" description="Beta/gamma crystallin 'Greek key' domain-containing protein" evidence="1">
    <location>
        <begin position="22"/>
        <end position="167"/>
    </location>
</feature>